<accession>A0AA40G3D5</accession>
<sequence length="94" mass="11106">MKLHPFKDKRSIEKRWEQLVVSKLKWELSAVTPGDFLMHILSRLPVPRTWDPVMVRRHAQTFIALSARVLGLESLYLEILGFGNHRVFWSLFFS</sequence>
<dbReference type="Gene3D" id="1.10.472.10">
    <property type="entry name" value="Cyclin-like"/>
    <property type="match status" value="1"/>
</dbReference>
<dbReference type="AlphaFoldDB" id="A0AA40G3D5"/>
<evidence type="ECO:0000313" key="2">
    <source>
        <dbReference type="Proteomes" id="UP001177670"/>
    </source>
</evidence>
<dbReference type="EMBL" id="JAHYIQ010000007">
    <property type="protein sequence ID" value="KAK1130257.1"/>
    <property type="molecule type" value="Genomic_DNA"/>
</dbReference>
<reference evidence="1" key="1">
    <citation type="submission" date="2021-10" db="EMBL/GenBank/DDBJ databases">
        <title>Melipona bicolor Genome sequencing and assembly.</title>
        <authorList>
            <person name="Araujo N.S."/>
            <person name="Arias M.C."/>
        </authorList>
    </citation>
    <scope>NUCLEOTIDE SEQUENCE</scope>
    <source>
        <strain evidence="1">USP_2M_L1-L4_2017</strain>
        <tissue evidence="1">Whole body</tissue>
    </source>
</reference>
<protein>
    <submittedName>
        <fullName evidence="1">Uncharacterized protein</fullName>
    </submittedName>
</protein>
<comment type="caution">
    <text evidence="1">The sequence shown here is derived from an EMBL/GenBank/DDBJ whole genome shotgun (WGS) entry which is preliminary data.</text>
</comment>
<dbReference type="Proteomes" id="UP001177670">
    <property type="component" value="Unassembled WGS sequence"/>
</dbReference>
<proteinExistence type="predicted"/>
<name>A0AA40G3D5_9HYME</name>
<evidence type="ECO:0000313" key="1">
    <source>
        <dbReference type="EMBL" id="KAK1130257.1"/>
    </source>
</evidence>
<gene>
    <name evidence="1" type="ORF">K0M31_018396</name>
</gene>
<keyword evidence="2" id="KW-1185">Reference proteome</keyword>
<organism evidence="1 2">
    <name type="scientific">Melipona bicolor</name>
    <dbReference type="NCBI Taxonomy" id="60889"/>
    <lineage>
        <taxon>Eukaryota</taxon>
        <taxon>Metazoa</taxon>
        <taxon>Ecdysozoa</taxon>
        <taxon>Arthropoda</taxon>
        <taxon>Hexapoda</taxon>
        <taxon>Insecta</taxon>
        <taxon>Pterygota</taxon>
        <taxon>Neoptera</taxon>
        <taxon>Endopterygota</taxon>
        <taxon>Hymenoptera</taxon>
        <taxon>Apocrita</taxon>
        <taxon>Aculeata</taxon>
        <taxon>Apoidea</taxon>
        <taxon>Anthophila</taxon>
        <taxon>Apidae</taxon>
        <taxon>Melipona</taxon>
    </lineage>
</organism>